<dbReference type="Gene3D" id="1.10.10.60">
    <property type="entry name" value="Homeodomain-like"/>
    <property type="match status" value="1"/>
</dbReference>
<keyword evidence="2" id="KW-0804">Transcription</keyword>
<keyword evidence="1" id="KW-0805">Transcription regulation</keyword>
<evidence type="ECO:0000313" key="6">
    <source>
        <dbReference type="Proteomes" id="UP000000322"/>
    </source>
</evidence>
<dbReference type="Gene3D" id="1.10.357.10">
    <property type="entry name" value="Tetracycline Repressor, domain 2"/>
    <property type="match status" value="1"/>
</dbReference>
<evidence type="ECO:0000256" key="3">
    <source>
        <dbReference type="SAM" id="MobiDB-lite"/>
    </source>
</evidence>
<keyword evidence="6" id="KW-1185">Reference proteome</keyword>
<evidence type="ECO:0000259" key="4">
    <source>
        <dbReference type="Pfam" id="PF16859"/>
    </source>
</evidence>
<organism evidence="5 6">
    <name type="scientific">Sanguibacter keddieii (strain ATCC 51767 / DSM 10542 / NCFB 3025 / ST-74)</name>
    <dbReference type="NCBI Taxonomy" id="446469"/>
    <lineage>
        <taxon>Bacteria</taxon>
        <taxon>Bacillati</taxon>
        <taxon>Actinomycetota</taxon>
        <taxon>Actinomycetes</taxon>
        <taxon>Micrococcales</taxon>
        <taxon>Sanguibacteraceae</taxon>
        <taxon>Sanguibacter</taxon>
    </lineage>
</organism>
<evidence type="ECO:0000256" key="2">
    <source>
        <dbReference type="ARBA" id="ARBA00023163"/>
    </source>
</evidence>
<dbReference type="Pfam" id="PF16859">
    <property type="entry name" value="TetR_C_11"/>
    <property type="match status" value="1"/>
</dbReference>
<dbReference type="InterPro" id="IPR011075">
    <property type="entry name" value="TetR_C"/>
</dbReference>
<dbReference type="InterPro" id="IPR036271">
    <property type="entry name" value="Tet_transcr_reg_TetR-rel_C_sf"/>
</dbReference>
<proteinExistence type="predicted"/>
<dbReference type="InterPro" id="IPR009057">
    <property type="entry name" value="Homeodomain-like_sf"/>
</dbReference>
<feature type="region of interest" description="Disordered" evidence="3">
    <location>
        <begin position="1"/>
        <end position="25"/>
    </location>
</feature>
<evidence type="ECO:0000313" key="5">
    <source>
        <dbReference type="EMBL" id="ACZ21963.1"/>
    </source>
</evidence>
<dbReference type="SUPFAM" id="SSF48498">
    <property type="entry name" value="Tetracyclin repressor-like, C-terminal domain"/>
    <property type="match status" value="1"/>
</dbReference>
<dbReference type="SUPFAM" id="SSF46689">
    <property type="entry name" value="Homeodomain-like"/>
    <property type="match status" value="1"/>
</dbReference>
<sequence length="222" mass="23511">MTQPAPAAPISSPRQPPQGRPRDASIDARATEAVLELLGRMPYSALTLEAVASAAGTSKPALRRRWKTLPGVVVHTLISVLGTTPTPDTGCVHCDLVVGISNLADTFAGSAVTSALPGLVSDLAGDPELKERFLRDYFEARRQTTRTVLEHAVARGEVDAAIDMELTLDLLAAPLYYRAFFTHQPIDAGLAERTVLSVLQGIGTDTWRQHHVAGGPAGGTEG</sequence>
<protein>
    <submittedName>
        <fullName evidence="5">Transcriptional regulator, tetR family</fullName>
    </submittedName>
</protein>
<dbReference type="EMBL" id="CP001819">
    <property type="protein sequence ID" value="ACZ21963.1"/>
    <property type="molecule type" value="Genomic_DNA"/>
</dbReference>
<dbReference type="eggNOG" id="COG1309">
    <property type="taxonomic scope" value="Bacteria"/>
</dbReference>
<dbReference type="RefSeq" id="WP_012867032.1">
    <property type="nucleotide sequence ID" value="NC_013521.1"/>
</dbReference>
<dbReference type="Proteomes" id="UP000000322">
    <property type="component" value="Chromosome"/>
</dbReference>
<dbReference type="AlphaFoldDB" id="D1BHP3"/>
<accession>D1BHP3</accession>
<dbReference type="HOGENOM" id="CLU_069356_25_3_11"/>
<gene>
    <name evidence="5" type="ordered locus">Sked_20410</name>
</gene>
<dbReference type="OrthoDB" id="9796019at2"/>
<dbReference type="STRING" id="446469.Sked_20410"/>
<name>D1BHP3_SANKS</name>
<feature type="domain" description="Tetracyclin repressor-like C-terminal" evidence="4">
    <location>
        <begin position="87"/>
        <end position="195"/>
    </location>
</feature>
<dbReference type="KEGG" id="ske:Sked_20410"/>
<reference evidence="5 6" key="1">
    <citation type="journal article" date="2009" name="Stand. Genomic Sci.">
        <title>Complete genome sequence of Sanguibacter keddieii type strain (ST-74).</title>
        <authorList>
            <person name="Ivanova N."/>
            <person name="Sikorski J."/>
            <person name="Sims D."/>
            <person name="Brettin T."/>
            <person name="Detter J.C."/>
            <person name="Han C."/>
            <person name="Lapidus A."/>
            <person name="Copeland A."/>
            <person name="Glavina Del Rio T."/>
            <person name="Nolan M."/>
            <person name="Chen F."/>
            <person name="Lucas S."/>
            <person name="Tice H."/>
            <person name="Cheng J.F."/>
            <person name="Bruce D."/>
            <person name="Goodwin L."/>
            <person name="Pitluck S."/>
            <person name="Pati A."/>
            <person name="Mavromatis K."/>
            <person name="Chen A."/>
            <person name="Palaniappan K."/>
            <person name="D'haeseleer P."/>
            <person name="Chain P."/>
            <person name="Bristow J."/>
            <person name="Eisen J.A."/>
            <person name="Markowitz V."/>
            <person name="Hugenholtz P."/>
            <person name="Goker M."/>
            <person name="Pukall R."/>
            <person name="Klenk H.P."/>
            <person name="Kyrpides N.C."/>
        </authorList>
    </citation>
    <scope>NUCLEOTIDE SEQUENCE [LARGE SCALE GENOMIC DNA]</scope>
    <source>
        <strain evidence="6">ATCC 51767 / DSM 10542 / NCFB 3025 / ST-74</strain>
    </source>
</reference>
<evidence type="ECO:0000256" key="1">
    <source>
        <dbReference type="ARBA" id="ARBA00023015"/>
    </source>
</evidence>